<dbReference type="SMART" id="SM00138">
    <property type="entry name" value="MeTrc"/>
    <property type="match status" value="1"/>
</dbReference>
<dbReference type="Gene3D" id="1.10.155.10">
    <property type="entry name" value="Chemotaxis receptor methyltransferase CheR, N-terminal domain"/>
    <property type="match status" value="1"/>
</dbReference>
<evidence type="ECO:0000256" key="3">
    <source>
        <dbReference type="ARBA" id="ARBA00022603"/>
    </source>
</evidence>
<evidence type="ECO:0000313" key="7">
    <source>
        <dbReference type="EMBL" id="EMZ37946.1"/>
    </source>
</evidence>
<dbReference type="Pfam" id="PF01739">
    <property type="entry name" value="CheR"/>
    <property type="match status" value="1"/>
</dbReference>
<evidence type="ECO:0000259" key="6">
    <source>
        <dbReference type="PROSITE" id="PS50123"/>
    </source>
</evidence>
<dbReference type="SUPFAM" id="SSF47757">
    <property type="entry name" value="Chemotaxis receptor methyltransferase CheR, N-terminal domain"/>
    <property type="match status" value="1"/>
</dbReference>
<dbReference type="InterPro" id="IPR000780">
    <property type="entry name" value="CheR_MeTrfase"/>
</dbReference>
<dbReference type="PANTHER" id="PTHR24422:SF19">
    <property type="entry name" value="CHEMOTAXIS PROTEIN METHYLTRANSFERASE"/>
    <property type="match status" value="1"/>
</dbReference>
<reference evidence="7 8" key="1">
    <citation type="journal article" date="2014" name="Genome Announc.">
        <title>Draft genome sequences of the altered schaedler flora, a defined bacterial community from gnotobiotic mice.</title>
        <authorList>
            <person name="Wannemuehler M.J."/>
            <person name="Overstreet A.M."/>
            <person name="Ward D.V."/>
            <person name="Phillips G.J."/>
        </authorList>
    </citation>
    <scope>NUCLEOTIDE SEQUENCE [LARGE SCALE GENOMIC DNA]</scope>
    <source>
        <strain evidence="7 8">ASF492</strain>
    </source>
</reference>
<dbReference type="InterPro" id="IPR029063">
    <property type="entry name" value="SAM-dependent_MTases_sf"/>
</dbReference>
<dbReference type="PANTHER" id="PTHR24422">
    <property type="entry name" value="CHEMOTAXIS PROTEIN METHYLTRANSFERASE"/>
    <property type="match status" value="1"/>
</dbReference>
<dbReference type="PATRIC" id="fig|1235802.3.peg.283"/>
<evidence type="ECO:0000256" key="1">
    <source>
        <dbReference type="ARBA" id="ARBA00001541"/>
    </source>
</evidence>
<keyword evidence="4" id="KW-0808">Transferase</keyword>
<dbReference type="STRING" id="1235802.C823_00270"/>
<dbReference type="PROSITE" id="PS50123">
    <property type="entry name" value="CHER"/>
    <property type="match status" value="1"/>
</dbReference>
<comment type="catalytic activity">
    <reaction evidence="1">
        <text>L-glutamyl-[protein] + S-adenosyl-L-methionine = [protein]-L-glutamate 5-O-methyl ester + S-adenosyl-L-homocysteine</text>
        <dbReference type="Rhea" id="RHEA:24452"/>
        <dbReference type="Rhea" id="RHEA-COMP:10208"/>
        <dbReference type="Rhea" id="RHEA-COMP:10311"/>
        <dbReference type="ChEBI" id="CHEBI:29973"/>
        <dbReference type="ChEBI" id="CHEBI:57856"/>
        <dbReference type="ChEBI" id="CHEBI:59789"/>
        <dbReference type="ChEBI" id="CHEBI:82795"/>
        <dbReference type="EC" id="2.1.1.80"/>
    </reaction>
</comment>
<protein>
    <recommendedName>
        <fullName evidence="2">protein-glutamate O-methyltransferase</fullName>
        <ecNumber evidence="2">2.1.1.80</ecNumber>
    </recommendedName>
</protein>
<gene>
    <name evidence="7" type="ORF">C823_00270</name>
</gene>
<dbReference type="GO" id="GO:0032259">
    <property type="term" value="P:methylation"/>
    <property type="evidence" value="ECO:0007669"/>
    <property type="project" value="UniProtKB-KW"/>
</dbReference>
<dbReference type="eggNOG" id="COG1352">
    <property type="taxonomic scope" value="Bacteria"/>
</dbReference>
<dbReference type="InterPro" id="IPR050903">
    <property type="entry name" value="Bact_Chemotaxis_MeTrfase"/>
</dbReference>
<dbReference type="InterPro" id="IPR022642">
    <property type="entry name" value="CheR_C"/>
</dbReference>
<sequence>MIHLITDEEFTRISTYVKRHYGIDMSQKKVIVNGRLENYIRSGGWKSFDEFMNEVEHDRTGKQETMLVNLLTTNHTYFMREFEQFDFFRKDILPWVKKKAANTKDVRIWCGAASSGEEPYMIAMVLADFFGMERKQWDLRILATDVSTGVLKQAVAGVYTAQQLENVPNQWKRQFFRQTKDGKYVAVDDLKKSVFFRQFNLMSPFPFKRKMHTIFLRNVMIYFDEATKRQLVQKVYDFLEPGGYLLIGTTETLDRSATPFEIVQPSIFRKKEG</sequence>
<evidence type="ECO:0000256" key="5">
    <source>
        <dbReference type="ARBA" id="ARBA00022691"/>
    </source>
</evidence>
<evidence type="ECO:0000256" key="2">
    <source>
        <dbReference type="ARBA" id="ARBA00012534"/>
    </source>
</evidence>
<name>N2BC38_9FIRM</name>
<comment type="caution">
    <text evidence="7">The sequence shown here is derived from an EMBL/GenBank/DDBJ whole genome shotgun (WGS) entry which is preliminary data.</text>
</comment>
<dbReference type="EMBL" id="AQFT01000009">
    <property type="protein sequence ID" value="EMZ37946.1"/>
    <property type="molecule type" value="Genomic_DNA"/>
</dbReference>
<dbReference type="InterPro" id="IPR036804">
    <property type="entry name" value="CheR_N_sf"/>
</dbReference>
<evidence type="ECO:0000313" key="8">
    <source>
        <dbReference type="Proteomes" id="UP000012589"/>
    </source>
</evidence>
<proteinExistence type="predicted"/>
<dbReference type="InterPro" id="IPR022641">
    <property type="entry name" value="CheR_N"/>
</dbReference>
<dbReference type="PIRSF" id="PIRSF000410">
    <property type="entry name" value="CheR"/>
    <property type="match status" value="1"/>
</dbReference>
<dbReference type="EC" id="2.1.1.80" evidence="2"/>
<keyword evidence="8" id="KW-1185">Reference proteome</keyword>
<dbReference type="InterPro" id="IPR026024">
    <property type="entry name" value="Chemotaxis_MeTrfase_CheR"/>
</dbReference>
<dbReference type="AlphaFoldDB" id="N2BC38"/>
<evidence type="ECO:0000256" key="4">
    <source>
        <dbReference type="ARBA" id="ARBA00022679"/>
    </source>
</evidence>
<dbReference type="HOGENOM" id="CLU_025854_0_0_9"/>
<dbReference type="Proteomes" id="UP000012589">
    <property type="component" value="Unassembled WGS sequence"/>
</dbReference>
<dbReference type="PRINTS" id="PR00996">
    <property type="entry name" value="CHERMTFRASE"/>
</dbReference>
<dbReference type="Gene3D" id="3.40.50.150">
    <property type="entry name" value="Vaccinia Virus protein VP39"/>
    <property type="match status" value="1"/>
</dbReference>
<dbReference type="Pfam" id="PF03705">
    <property type="entry name" value="CheR_N"/>
    <property type="match status" value="1"/>
</dbReference>
<organism evidence="7 8">
    <name type="scientific">Eubacterium plexicaudatum ASF492</name>
    <dbReference type="NCBI Taxonomy" id="1235802"/>
    <lineage>
        <taxon>Bacteria</taxon>
        <taxon>Bacillati</taxon>
        <taxon>Bacillota</taxon>
        <taxon>Clostridia</taxon>
        <taxon>Eubacteriales</taxon>
        <taxon>Eubacteriaceae</taxon>
        <taxon>Eubacterium</taxon>
    </lineage>
</organism>
<feature type="domain" description="CheR-type methyltransferase" evidence="6">
    <location>
        <begin position="1"/>
        <end position="273"/>
    </location>
</feature>
<dbReference type="GO" id="GO:0008983">
    <property type="term" value="F:protein-glutamate O-methyltransferase activity"/>
    <property type="evidence" value="ECO:0007669"/>
    <property type="project" value="UniProtKB-EC"/>
</dbReference>
<dbReference type="SUPFAM" id="SSF53335">
    <property type="entry name" value="S-adenosyl-L-methionine-dependent methyltransferases"/>
    <property type="match status" value="1"/>
</dbReference>
<keyword evidence="5" id="KW-0949">S-adenosyl-L-methionine</keyword>
<accession>N2BC38</accession>
<keyword evidence="3" id="KW-0489">Methyltransferase</keyword>